<protein>
    <submittedName>
        <fullName evidence="1">Uncharacterized protein</fullName>
    </submittedName>
</protein>
<dbReference type="EMBL" id="JABVCQ010000033">
    <property type="protein sequence ID" value="MBB1127054.1"/>
    <property type="molecule type" value="Genomic_DNA"/>
</dbReference>
<organism evidence="1 2">
    <name type="scientific">Thiospirillum jenense</name>
    <dbReference type="NCBI Taxonomy" id="1653858"/>
    <lineage>
        <taxon>Bacteria</taxon>
        <taxon>Pseudomonadati</taxon>
        <taxon>Pseudomonadota</taxon>
        <taxon>Gammaproteobacteria</taxon>
        <taxon>Chromatiales</taxon>
        <taxon>Chromatiaceae</taxon>
        <taxon>Thiospirillum</taxon>
    </lineage>
</organism>
<keyword evidence="2" id="KW-1185">Reference proteome</keyword>
<comment type="caution">
    <text evidence="1">The sequence shown here is derived from an EMBL/GenBank/DDBJ whole genome shotgun (WGS) entry which is preliminary data.</text>
</comment>
<evidence type="ECO:0000313" key="1">
    <source>
        <dbReference type="EMBL" id="MBB1127054.1"/>
    </source>
</evidence>
<accession>A0A839HF06</accession>
<dbReference type="Proteomes" id="UP000548632">
    <property type="component" value="Unassembled WGS sequence"/>
</dbReference>
<sequence>MGSSVGWVAHTPPRNQFITNWASQPTTFLLAADEIKTAAMGAYWVVANMAN</sequence>
<name>A0A839HF06_9GAMM</name>
<dbReference type="AlphaFoldDB" id="A0A839HF06"/>
<reference evidence="1 2" key="1">
    <citation type="journal article" date="2020" name="Arch. Microbiol.">
        <title>The genome sequence of the giant phototrophic gammaproteobacterium Thiospirillum jenense gives insight into its physiological properties and phylogenetic relationships.</title>
        <authorList>
            <person name="Imhoff J.F."/>
            <person name="Meyer T.E."/>
            <person name="Kyndt J.A."/>
        </authorList>
    </citation>
    <scope>NUCLEOTIDE SEQUENCE [LARGE SCALE GENOMIC DNA]</scope>
    <source>
        <strain evidence="1 2">DSM 216</strain>
    </source>
</reference>
<dbReference type="RefSeq" id="WP_182584676.1">
    <property type="nucleotide sequence ID" value="NZ_JABVCQ010000033.1"/>
</dbReference>
<proteinExistence type="predicted"/>
<gene>
    <name evidence="1" type="ORF">HUK38_12580</name>
</gene>
<evidence type="ECO:0000313" key="2">
    <source>
        <dbReference type="Proteomes" id="UP000548632"/>
    </source>
</evidence>